<proteinExistence type="predicted"/>
<dbReference type="RefSeq" id="WP_048930958.1">
    <property type="nucleotide sequence ID" value="NZ_KQ235884.1"/>
</dbReference>
<dbReference type="EMBL" id="ADLK01000042">
    <property type="protein sequence ID" value="KMW13984.1"/>
    <property type="molecule type" value="Genomic_DNA"/>
</dbReference>
<evidence type="ECO:0008006" key="3">
    <source>
        <dbReference type="Google" id="ProtNLM"/>
    </source>
</evidence>
<name>A0A0J9BP93_9FIRM</name>
<dbReference type="AlphaFoldDB" id="A0A0J9BP93"/>
<protein>
    <recommendedName>
        <fullName evidence="3">DNA-binding protein</fullName>
    </recommendedName>
</protein>
<reference evidence="1 2" key="1">
    <citation type="submission" date="2011-04" db="EMBL/GenBank/DDBJ databases">
        <title>The Genome Sequence of Clostridium citroniae WAL-19142.</title>
        <authorList>
            <consortium name="The Broad Institute Genome Sequencing Platform"/>
            <person name="Earl A."/>
            <person name="Ward D."/>
            <person name="Feldgarden M."/>
            <person name="Gevers D."/>
            <person name="Warren Y.A."/>
            <person name="Tyrrell K.L."/>
            <person name="Citron D.M."/>
            <person name="Goldstein E.J."/>
            <person name="Daigneault M."/>
            <person name="Allen-Vercoe E."/>
            <person name="Young S.K."/>
            <person name="Zeng Q."/>
            <person name="Gargeya S."/>
            <person name="Fitzgerald M."/>
            <person name="Haas B."/>
            <person name="Abouelleil A."/>
            <person name="Alvarado L."/>
            <person name="Arachchi H.M."/>
            <person name="Berlin A."/>
            <person name="Brown A."/>
            <person name="Chapman S.B."/>
            <person name="Chen Z."/>
            <person name="Dunbar C."/>
            <person name="Freedman E."/>
            <person name="Gearin G."/>
            <person name="Gellesch M."/>
            <person name="Goldberg J."/>
            <person name="Griggs A."/>
            <person name="Gujja S."/>
            <person name="Heilman E.R."/>
            <person name="Heiman D."/>
            <person name="Howarth C."/>
            <person name="Larson L."/>
            <person name="Lui A."/>
            <person name="MacDonald P.J."/>
            <person name="Mehta T."/>
            <person name="Montmayeur A."/>
            <person name="Murphy C."/>
            <person name="Neiman D."/>
            <person name="Pearson M."/>
            <person name="Priest M."/>
            <person name="Roberts A."/>
            <person name="Saif S."/>
            <person name="Shea T."/>
            <person name="Shenoy N."/>
            <person name="Sisk P."/>
            <person name="Stolte C."/>
            <person name="Sykes S."/>
            <person name="White J."/>
            <person name="Yandava C."/>
            <person name="Wortman J."/>
            <person name="Nusbaum C."/>
            <person name="Birren B."/>
        </authorList>
    </citation>
    <scope>NUCLEOTIDE SEQUENCE [LARGE SCALE GENOMIC DNA]</scope>
    <source>
        <strain evidence="1 2">WAL-19142</strain>
    </source>
</reference>
<dbReference type="PATRIC" id="fig|742734.4.peg.5270"/>
<dbReference type="PROSITE" id="PS51257">
    <property type="entry name" value="PROKAR_LIPOPROTEIN"/>
    <property type="match status" value="1"/>
</dbReference>
<dbReference type="Proteomes" id="UP000037392">
    <property type="component" value="Unassembled WGS sequence"/>
</dbReference>
<accession>A0A0J9BP93</accession>
<sequence length="68" mass="7907">MYRNFLMAMKDEGVTFAQIGSLLGCRYQTVSDTVNGETKKGFYHEDAVAIRNVLFPKYDLDYLFTREK</sequence>
<evidence type="ECO:0000313" key="2">
    <source>
        <dbReference type="Proteomes" id="UP000037392"/>
    </source>
</evidence>
<dbReference type="OrthoDB" id="2064246at2"/>
<comment type="caution">
    <text evidence="1">The sequence shown here is derived from an EMBL/GenBank/DDBJ whole genome shotgun (WGS) entry which is preliminary data.</text>
</comment>
<dbReference type="GeneID" id="93164759"/>
<gene>
    <name evidence="1" type="ORF">HMPREF9470_04923</name>
</gene>
<evidence type="ECO:0000313" key="1">
    <source>
        <dbReference type="EMBL" id="KMW13984.1"/>
    </source>
</evidence>
<organism evidence="1 2">
    <name type="scientific">[Clostridium] citroniae WAL-19142</name>
    <dbReference type="NCBI Taxonomy" id="742734"/>
    <lineage>
        <taxon>Bacteria</taxon>
        <taxon>Bacillati</taxon>
        <taxon>Bacillota</taxon>
        <taxon>Clostridia</taxon>
        <taxon>Lachnospirales</taxon>
        <taxon>Lachnospiraceae</taxon>
        <taxon>Enterocloster</taxon>
    </lineage>
</organism>